<protein>
    <submittedName>
        <fullName evidence="8">Phage shock protein C</fullName>
    </submittedName>
</protein>
<dbReference type="Pfam" id="PF04024">
    <property type="entry name" value="PspC"/>
    <property type="match status" value="1"/>
</dbReference>
<sequence>MSNTLGSKKLYRVPEEGMVKGVCAGLAHYFDVPVRLIRVIVVLSMIFGLFFFTLVAYFALVSCSMKRRPAVSKARTTKRRANCSINWSMSWAAANSNCVRLNVMSRRTPSAYRAVSASCNPASRAMTCAWRRSGIAPAIILFQATVPEGIDK</sequence>
<dbReference type="InterPro" id="IPR007168">
    <property type="entry name" value="Phageshock_PspC_N"/>
</dbReference>
<evidence type="ECO:0000313" key="9">
    <source>
        <dbReference type="Proteomes" id="UP000248897"/>
    </source>
</evidence>
<dbReference type="InterPro" id="IPR052027">
    <property type="entry name" value="PspC"/>
</dbReference>
<dbReference type="Proteomes" id="UP000248897">
    <property type="component" value="Chromosome 1"/>
</dbReference>
<dbReference type="AlphaFoldDB" id="A0A2X4US46"/>
<accession>A0A2X4US46</accession>
<keyword evidence="3 6" id="KW-0812">Transmembrane</keyword>
<keyword evidence="5 6" id="KW-0472">Membrane</keyword>
<keyword evidence="2" id="KW-1003">Cell membrane</keyword>
<evidence type="ECO:0000256" key="5">
    <source>
        <dbReference type="ARBA" id="ARBA00023136"/>
    </source>
</evidence>
<evidence type="ECO:0000256" key="4">
    <source>
        <dbReference type="ARBA" id="ARBA00022989"/>
    </source>
</evidence>
<name>A0A2X4US46_SERPL</name>
<evidence type="ECO:0000256" key="3">
    <source>
        <dbReference type="ARBA" id="ARBA00022692"/>
    </source>
</evidence>
<evidence type="ECO:0000256" key="2">
    <source>
        <dbReference type="ARBA" id="ARBA00022475"/>
    </source>
</evidence>
<evidence type="ECO:0000256" key="6">
    <source>
        <dbReference type="SAM" id="Phobius"/>
    </source>
</evidence>
<comment type="subcellular location">
    <subcellularLocation>
        <location evidence="1">Cell membrane</location>
        <topology evidence="1">Single-pass membrane protein</topology>
    </subcellularLocation>
</comment>
<proteinExistence type="predicted"/>
<dbReference type="PANTHER" id="PTHR33885:SF3">
    <property type="entry name" value="PHAGE SHOCK PROTEIN C"/>
    <property type="match status" value="1"/>
</dbReference>
<keyword evidence="4 6" id="KW-1133">Transmembrane helix</keyword>
<dbReference type="GO" id="GO:0005886">
    <property type="term" value="C:plasma membrane"/>
    <property type="evidence" value="ECO:0007669"/>
    <property type="project" value="UniProtKB-SubCell"/>
</dbReference>
<feature type="transmembrane region" description="Helical" evidence="6">
    <location>
        <begin position="36"/>
        <end position="60"/>
    </location>
</feature>
<feature type="domain" description="Phage shock protein PspC N-terminal" evidence="7">
    <location>
        <begin position="8"/>
        <end position="61"/>
    </location>
</feature>
<dbReference type="PANTHER" id="PTHR33885">
    <property type="entry name" value="PHAGE SHOCK PROTEIN C"/>
    <property type="match status" value="1"/>
</dbReference>
<dbReference type="STRING" id="82996.ADP72_22960"/>
<dbReference type="EMBL" id="LS483469">
    <property type="protein sequence ID" value="SQI41279.1"/>
    <property type="molecule type" value="Genomic_DNA"/>
</dbReference>
<evidence type="ECO:0000256" key="1">
    <source>
        <dbReference type="ARBA" id="ARBA00004162"/>
    </source>
</evidence>
<evidence type="ECO:0000259" key="7">
    <source>
        <dbReference type="Pfam" id="PF04024"/>
    </source>
</evidence>
<gene>
    <name evidence="8" type="primary">pspC</name>
    <name evidence="8" type="ORF">NCTC12961_03252</name>
</gene>
<evidence type="ECO:0000313" key="8">
    <source>
        <dbReference type="EMBL" id="SQI41279.1"/>
    </source>
</evidence>
<reference evidence="8 9" key="1">
    <citation type="submission" date="2018-06" db="EMBL/GenBank/DDBJ databases">
        <authorList>
            <consortium name="Pathogen Informatics"/>
            <person name="Doyle S."/>
        </authorList>
    </citation>
    <scope>NUCLEOTIDE SEQUENCE [LARGE SCALE GENOMIC DNA]</scope>
    <source>
        <strain evidence="8 9">NCTC12961</strain>
    </source>
</reference>
<organism evidence="8 9">
    <name type="scientific">Serratia plymuthica</name>
    <dbReference type="NCBI Taxonomy" id="82996"/>
    <lineage>
        <taxon>Bacteria</taxon>
        <taxon>Pseudomonadati</taxon>
        <taxon>Pseudomonadota</taxon>
        <taxon>Gammaproteobacteria</taxon>
        <taxon>Enterobacterales</taxon>
        <taxon>Yersiniaceae</taxon>
        <taxon>Serratia</taxon>
    </lineage>
</organism>